<protein>
    <submittedName>
        <fullName evidence="2">Uncharacterized protein</fullName>
    </submittedName>
</protein>
<evidence type="ECO:0000313" key="2">
    <source>
        <dbReference type="EMBL" id="HIJ99911.1"/>
    </source>
</evidence>
<feature type="transmembrane region" description="Helical" evidence="1">
    <location>
        <begin position="116"/>
        <end position="140"/>
    </location>
</feature>
<keyword evidence="3" id="KW-1185">Reference proteome</keyword>
<sequence length="154" mass="16778">MRNGKNATTIVMVFLVVLAIILIWQPREPTSAFLVKTKFGDTEYVDLDRDGVNDLKVTVSNAVSSTSAKIIVTKLRGTKAASSTPPPQVTAPVVEEKKETAQQIPLPIAKEVKKTFPVQIIAVILAAIIVAVSATAYFYLKKKQPQQQTETLAQ</sequence>
<keyword evidence="1" id="KW-0812">Transmembrane</keyword>
<keyword evidence="1" id="KW-0472">Membrane</keyword>
<dbReference type="EMBL" id="DVAB01000001">
    <property type="protein sequence ID" value="HIJ99911.1"/>
    <property type="molecule type" value="Genomic_DNA"/>
</dbReference>
<reference evidence="2 3" key="1">
    <citation type="journal article" name="Nat. Commun.">
        <title>Undinarchaeota illuminate DPANN phylogeny and the impact of gene transfer on archaeal evolution.</title>
        <authorList>
            <person name="Dombrowski N."/>
            <person name="Williams T.A."/>
            <person name="Sun J."/>
            <person name="Woodcroft B.J."/>
            <person name="Lee J.H."/>
            <person name="Minh B.Q."/>
            <person name="Rinke C."/>
            <person name="Spang A."/>
        </authorList>
    </citation>
    <scope>NUCLEOTIDE SEQUENCE [LARGE SCALE GENOMIC DNA]</scope>
    <source>
        <strain evidence="2">MAG_bin1129</strain>
    </source>
</reference>
<evidence type="ECO:0000313" key="3">
    <source>
        <dbReference type="Proteomes" id="UP000646946"/>
    </source>
</evidence>
<organism evidence="2 3">
    <name type="scientific">Candidatus Naiadarchaeum limnaeum</name>
    <dbReference type="NCBI Taxonomy" id="2756139"/>
    <lineage>
        <taxon>Archaea</taxon>
        <taxon>Candidatus Undinarchaeota</taxon>
        <taxon>Candidatus Undinarchaeia</taxon>
        <taxon>Candidatus Naiadarchaeales</taxon>
        <taxon>Candidatus Naiadarchaeaceae</taxon>
        <taxon>Candidatus Naiadarchaeum</taxon>
    </lineage>
</organism>
<dbReference type="AlphaFoldDB" id="A0A832UQJ4"/>
<comment type="caution">
    <text evidence="2">The sequence shown here is derived from an EMBL/GenBank/DDBJ whole genome shotgun (WGS) entry which is preliminary data.</text>
</comment>
<proteinExistence type="predicted"/>
<name>A0A832UQJ4_9ARCH</name>
<accession>A0A832UQJ4</accession>
<evidence type="ECO:0000256" key="1">
    <source>
        <dbReference type="SAM" id="Phobius"/>
    </source>
</evidence>
<gene>
    <name evidence="2" type="ORF">H1016_00020</name>
</gene>
<feature type="transmembrane region" description="Helical" evidence="1">
    <location>
        <begin position="7"/>
        <end position="24"/>
    </location>
</feature>
<dbReference type="Proteomes" id="UP000646946">
    <property type="component" value="Unassembled WGS sequence"/>
</dbReference>
<keyword evidence="1" id="KW-1133">Transmembrane helix</keyword>